<proteinExistence type="inferred from homology"/>
<comment type="subcellular location">
    <subcellularLocation>
        <location evidence="1">Cell membrane</location>
        <topology evidence="1">Multi-pass membrane protein</topology>
    </subcellularLocation>
</comment>
<dbReference type="RefSeq" id="WP_057749651.1">
    <property type="nucleotide sequence ID" value="NZ_AZER01000014.1"/>
</dbReference>
<dbReference type="STRING" id="1423746.FD27_GL000494"/>
<keyword evidence="14" id="KW-1185">Reference proteome</keyword>
<evidence type="ECO:0000313" key="14">
    <source>
        <dbReference type="Proteomes" id="UP000051445"/>
    </source>
</evidence>
<keyword evidence="6" id="KW-1003">Cell membrane</keyword>
<evidence type="ECO:0000256" key="6">
    <source>
        <dbReference type="ARBA" id="ARBA00022475"/>
    </source>
</evidence>
<dbReference type="OrthoDB" id="384327at2"/>
<evidence type="ECO:0000259" key="12">
    <source>
        <dbReference type="Pfam" id="PF02687"/>
    </source>
</evidence>
<evidence type="ECO:0000256" key="11">
    <source>
        <dbReference type="SAM" id="Phobius"/>
    </source>
</evidence>
<dbReference type="PANTHER" id="PTHR43738:SF1">
    <property type="entry name" value="HEMIN TRANSPORT SYSTEM PERMEASE PROTEIN HRTB-RELATED"/>
    <property type="match status" value="1"/>
</dbReference>
<dbReference type="InterPro" id="IPR051125">
    <property type="entry name" value="ABC-4/HrtB_transporter"/>
</dbReference>
<keyword evidence="9 11" id="KW-0472">Membrane</keyword>
<keyword evidence="7 11" id="KW-0812">Transmembrane</keyword>
<feature type="domain" description="ABC3 transporter permease C-terminal" evidence="12">
    <location>
        <begin position="235"/>
        <end position="346"/>
    </location>
</feature>
<evidence type="ECO:0000256" key="5">
    <source>
        <dbReference type="ARBA" id="ARBA00022448"/>
    </source>
</evidence>
<feature type="transmembrane region" description="Helical" evidence="11">
    <location>
        <begin position="233"/>
        <end position="255"/>
    </location>
</feature>
<dbReference type="EMBL" id="AZER01000014">
    <property type="protein sequence ID" value="KRL27753.1"/>
    <property type="molecule type" value="Genomic_DNA"/>
</dbReference>
<gene>
    <name evidence="13" type="ORF">FD27_GL000494</name>
</gene>
<evidence type="ECO:0000256" key="9">
    <source>
        <dbReference type="ARBA" id="ARBA00023136"/>
    </source>
</evidence>
<evidence type="ECO:0000256" key="3">
    <source>
        <dbReference type="ARBA" id="ARBA00011131"/>
    </source>
</evidence>
<feature type="transmembrane region" description="Helical" evidence="11">
    <location>
        <begin position="314"/>
        <end position="336"/>
    </location>
</feature>
<keyword evidence="5" id="KW-0813">Transport</keyword>
<evidence type="ECO:0000256" key="7">
    <source>
        <dbReference type="ARBA" id="ARBA00022692"/>
    </source>
</evidence>
<protein>
    <recommendedName>
        <fullName evidence="4">Putative hemin transport system permease protein HrtB</fullName>
    </recommendedName>
</protein>
<dbReference type="InterPro" id="IPR003838">
    <property type="entry name" value="ABC3_permease_C"/>
</dbReference>
<comment type="similarity">
    <text evidence="2">Belongs to the ABC-4 integral membrane protein family. HrtB subfamily.</text>
</comment>
<name>A0A0R1P6G5_9LACO</name>
<evidence type="ECO:0000313" key="13">
    <source>
        <dbReference type="EMBL" id="KRL27753.1"/>
    </source>
</evidence>
<evidence type="ECO:0000256" key="8">
    <source>
        <dbReference type="ARBA" id="ARBA00022989"/>
    </source>
</evidence>
<comment type="function">
    <text evidence="10">Part of the ABC transporter complex hrt involved in hemin import. Responsible for the translocation of the substrate across the membrane.</text>
</comment>
<evidence type="ECO:0000256" key="1">
    <source>
        <dbReference type="ARBA" id="ARBA00004651"/>
    </source>
</evidence>
<evidence type="ECO:0000256" key="10">
    <source>
        <dbReference type="ARBA" id="ARBA00024973"/>
    </source>
</evidence>
<evidence type="ECO:0000256" key="2">
    <source>
        <dbReference type="ARBA" id="ARBA00008697"/>
    </source>
</evidence>
<reference evidence="13 14" key="1">
    <citation type="journal article" date="2015" name="Genome Announc.">
        <title>Expanding the biotechnology potential of lactobacilli through comparative genomics of 213 strains and associated genera.</title>
        <authorList>
            <person name="Sun Z."/>
            <person name="Harris H.M."/>
            <person name="McCann A."/>
            <person name="Guo C."/>
            <person name="Argimon S."/>
            <person name="Zhang W."/>
            <person name="Yang X."/>
            <person name="Jeffery I.B."/>
            <person name="Cooney J.C."/>
            <person name="Kagawa T.F."/>
            <person name="Liu W."/>
            <person name="Song Y."/>
            <person name="Salvetti E."/>
            <person name="Wrobel A."/>
            <person name="Rasinkangas P."/>
            <person name="Parkhill J."/>
            <person name="Rea M.C."/>
            <person name="O'Sullivan O."/>
            <person name="Ritari J."/>
            <person name="Douillard F.P."/>
            <person name="Paul Ross R."/>
            <person name="Yang R."/>
            <person name="Briner A.E."/>
            <person name="Felis G.E."/>
            <person name="de Vos W.M."/>
            <person name="Barrangou R."/>
            <person name="Klaenhammer T.R."/>
            <person name="Caufield P.W."/>
            <person name="Cui Y."/>
            <person name="Zhang H."/>
            <person name="O'Toole P.W."/>
        </authorList>
    </citation>
    <scope>NUCLEOTIDE SEQUENCE [LARGE SCALE GENOMIC DNA]</scope>
    <source>
        <strain evidence="13 14">DSM 13145</strain>
    </source>
</reference>
<comment type="subunit">
    <text evidence="3">The complex is composed of two ATP-binding proteins (HrtA), two transmembrane proteins (HrtB) and a solute-binding protein.</text>
</comment>
<evidence type="ECO:0000256" key="4">
    <source>
        <dbReference type="ARBA" id="ARBA00016962"/>
    </source>
</evidence>
<sequence length="352" mass="38576">MFLALKEIQHEKLRYGLITLMFILISYLIMILMGMMLGLAHENTAAIDSWGTQTVFLSKNSNDSLSQSLISQEKRPNYRPDHMATIGVAPAVAKQGKDKENVQFVGLNRNEFIFRDKLQLTAGRKAQNNREVVTDQSLKNKGFKIGDQLRLNSQGPKLKIVGFVKNAQLSVAPVVYGSLTSWRQLRSVQPNIVGSALISDQAMSTATAPKLQHYTVKQFVNKLPGYSAQNTTFTFMIGFLMIISLVIIAVFLYILTIQKLPHFAVLRAQGIPAKNLISSTIYQSLLLVAVGAAGGILLTLLTKQVLPEGLPMEINWLAIAGLSLALLVLGIIGALLPVRVIAKIDPVAALNQ</sequence>
<feature type="transmembrane region" description="Helical" evidence="11">
    <location>
        <begin position="276"/>
        <end position="302"/>
    </location>
</feature>
<comment type="caution">
    <text evidence="13">The sequence shown here is derived from an EMBL/GenBank/DDBJ whole genome shotgun (WGS) entry which is preliminary data.</text>
</comment>
<dbReference type="AlphaFoldDB" id="A0A0R1P6G5"/>
<dbReference type="Pfam" id="PF02687">
    <property type="entry name" value="FtsX"/>
    <property type="match status" value="1"/>
</dbReference>
<accession>A0A0R1P6G5</accession>
<dbReference type="Proteomes" id="UP000051445">
    <property type="component" value="Unassembled WGS sequence"/>
</dbReference>
<dbReference type="PANTHER" id="PTHR43738">
    <property type="entry name" value="ABC TRANSPORTER, MEMBRANE PROTEIN"/>
    <property type="match status" value="1"/>
</dbReference>
<dbReference type="GO" id="GO:0005886">
    <property type="term" value="C:plasma membrane"/>
    <property type="evidence" value="ECO:0007669"/>
    <property type="project" value="UniProtKB-SubCell"/>
</dbReference>
<feature type="transmembrane region" description="Helical" evidence="11">
    <location>
        <begin position="15"/>
        <end position="39"/>
    </location>
</feature>
<organism evidence="13 14">
    <name type="scientific">Limosilactobacillus frumenti DSM 13145</name>
    <dbReference type="NCBI Taxonomy" id="1423746"/>
    <lineage>
        <taxon>Bacteria</taxon>
        <taxon>Bacillati</taxon>
        <taxon>Bacillota</taxon>
        <taxon>Bacilli</taxon>
        <taxon>Lactobacillales</taxon>
        <taxon>Lactobacillaceae</taxon>
        <taxon>Limosilactobacillus</taxon>
    </lineage>
</organism>
<dbReference type="PATRIC" id="fig|1423746.3.peg.501"/>
<keyword evidence="8 11" id="KW-1133">Transmembrane helix</keyword>